<reference evidence="2 3" key="1">
    <citation type="journal article" date="2014" name="PLoS ONE">
        <title>Global Analysis of Gene Expression Profiles in Physic Nut (Jatropha curcas L.) Seedlings Exposed to Salt Stress.</title>
        <authorList>
            <person name="Zhang L."/>
            <person name="Zhang C."/>
            <person name="Wu P."/>
            <person name="Chen Y."/>
            <person name="Li M."/>
            <person name="Jiang H."/>
            <person name="Wu G."/>
        </authorList>
    </citation>
    <scope>NUCLEOTIDE SEQUENCE [LARGE SCALE GENOMIC DNA]</scope>
    <source>
        <strain evidence="3">cv. GZQX0401</strain>
        <tissue evidence="2">Young leaves</tissue>
    </source>
</reference>
<feature type="compositionally biased region" description="Basic and acidic residues" evidence="1">
    <location>
        <begin position="11"/>
        <end position="24"/>
    </location>
</feature>
<protein>
    <submittedName>
        <fullName evidence="2">Uncharacterized protein</fullName>
    </submittedName>
</protein>
<sequence length="91" mass="10252">MSLSPMLEGNLKPDAHPPPDDYSTKKFRFRVDEAMNSTSFGHANPQPGSLSSKECILQQPVIGQKHSLDRPMLEESKDEMEEDYVGSRVNF</sequence>
<evidence type="ECO:0000256" key="1">
    <source>
        <dbReference type="SAM" id="MobiDB-lite"/>
    </source>
</evidence>
<dbReference type="EMBL" id="KK914702">
    <property type="protein sequence ID" value="KDP30160.1"/>
    <property type="molecule type" value="Genomic_DNA"/>
</dbReference>
<organism evidence="2 3">
    <name type="scientific">Jatropha curcas</name>
    <name type="common">Barbados nut</name>
    <dbReference type="NCBI Taxonomy" id="180498"/>
    <lineage>
        <taxon>Eukaryota</taxon>
        <taxon>Viridiplantae</taxon>
        <taxon>Streptophyta</taxon>
        <taxon>Embryophyta</taxon>
        <taxon>Tracheophyta</taxon>
        <taxon>Spermatophyta</taxon>
        <taxon>Magnoliopsida</taxon>
        <taxon>eudicotyledons</taxon>
        <taxon>Gunneridae</taxon>
        <taxon>Pentapetalae</taxon>
        <taxon>rosids</taxon>
        <taxon>fabids</taxon>
        <taxon>Malpighiales</taxon>
        <taxon>Euphorbiaceae</taxon>
        <taxon>Crotonoideae</taxon>
        <taxon>Jatropheae</taxon>
        <taxon>Jatropha</taxon>
    </lineage>
</organism>
<accession>A0A067KD49</accession>
<feature type="compositionally biased region" description="Basic and acidic residues" evidence="1">
    <location>
        <begin position="66"/>
        <end position="75"/>
    </location>
</feature>
<evidence type="ECO:0000313" key="2">
    <source>
        <dbReference type="EMBL" id="KDP30160.1"/>
    </source>
</evidence>
<evidence type="ECO:0000313" key="3">
    <source>
        <dbReference type="Proteomes" id="UP000027138"/>
    </source>
</evidence>
<gene>
    <name evidence="2" type="ORF">JCGZ_18193</name>
</gene>
<dbReference type="Proteomes" id="UP000027138">
    <property type="component" value="Unassembled WGS sequence"/>
</dbReference>
<name>A0A067KD49_JATCU</name>
<dbReference type="AlphaFoldDB" id="A0A067KD49"/>
<proteinExistence type="predicted"/>
<feature type="region of interest" description="Disordered" evidence="1">
    <location>
        <begin position="1"/>
        <end position="24"/>
    </location>
</feature>
<feature type="region of interest" description="Disordered" evidence="1">
    <location>
        <begin position="61"/>
        <end position="91"/>
    </location>
</feature>
<keyword evidence="3" id="KW-1185">Reference proteome</keyword>